<dbReference type="AlphaFoldDB" id="A0A4Q5C6M6"/>
<gene>
    <name evidence="3" type="ORF">EAI93_06925</name>
</gene>
<dbReference type="InterPro" id="IPR051162">
    <property type="entry name" value="T4SS_component"/>
</dbReference>
<feature type="domain" description="TraG P-loop" evidence="2">
    <location>
        <begin position="608"/>
        <end position="740"/>
    </location>
</feature>
<dbReference type="Pfam" id="PF01935">
    <property type="entry name" value="DUF87"/>
    <property type="match status" value="1"/>
</dbReference>
<dbReference type="InterPro" id="IPR027417">
    <property type="entry name" value="P-loop_NTPase"/>
</dbReference>
<dbReference type="InterPro" id="IPR002789">
    <property type="entry name" value="HerA_central"/>
</dbReference>
<dbReference type="PANTHER" id="PTHR30121">
    <property type="entry name" value="UNCHARACTERIZED PROTEIN YJGR-RELATED"/>
    <property type="match status" value="1"/>
</dbReference>
<dbReference type="Gene3D" id="1.10.8.730">
    <property type="match status" value="1"/>
</dbReference>
<accession>A0A4Q5C6M6</accession>
<proteinExistence type="predicted"/>
<dbReference type="RefSeq" id="WP_129794890.1">
    <property type="nucleotide sequence ID" value="NZ_RCYR01000010.1"/>
</dbReference>
<sequence>MIKTLTNLLKQDKEKFVVPKGVQDCIPITAIYDDGIFRIGKDKYSKSFKFTDINYAVASREDKEAMFLEYSELLNSLDSGATTKLTINNRRLNRLDFEKTILIPETGDDLDVYREEYNKMLLDKATGANAIVQDKYVTISINKKSVEDARTYFARVGADLIAHFSRLGSKCVELETDERLRIVHDFFRVGEETAYHFDIKETRKKGHDFKDYVCPDTMEFEKDYFKMGDRYGRVLFLREYASYIKDTMVTDLTDLNRNLMMSIDIVPVPTDEAVREAESRLLGVETNITNWQRKQNQNNNFSATVPYDMEQQKKEMKEFLDDLTTRDQRMMFAVLTLVHTADSKKQLDDDTEALLTVARQNLCQFAVLKYQQPDGLNTAMPFGTRKIDAFRTLTTESLAVFIPFKVQDIYHENGIYYGQNVISKNMIIADRRQLLNGNSFILGVSGGGKSFAAKGEIENIILSSDADVIIIDPEREYSQLVKALGGEIINISATSQSHINAMDMNKEYGDGANPVILKSEFIMSLCEQLIGGTNLGAKQKSIIDRCTASVYRDYQQRGYTGTVPTLQDFRAELLKQDEPEAKEIALAIELFTNGSLNTFAKPTNVDTHNRLICYDILDLGKQLMPIGMLVVLDSILNRITQNRAKGKQTFIFIDEIYLLFQHEYSANFLFTLWKRVRKYGAYATGITQNVDDLLQSHTARTMLANSEFLIMLNQASTDRLELAKLLNISDRQLSYITNVDAGHGLIKVGSSLVPFANRFPKNTKLYKLMTTKPGEGA</sequence>
<organism evidence="3 4">
    <name type="scientific">[Ruminococcus] torques</name>
    <dbReference type="NCBI Taxonomy" id="33039"/>
    <lineage>
        <taxon>Bacteria</taxon>
        <taxon>Bacillati</taxon>
        <taxon>Bacillota</taxon>
        <taxon>Clostridia</taxon>
        <taxon>Lachnospirales</taxon>
        <taxon>Lachnospiraceae</taxon>
        <taxon>Mediterraneibacter</taxon>
    </lineage>
</organism>
<dbReference type="InterPro" id="IPR043964">
    <property type="entry name" value="P-loop_TraG"/>
</dbReference>
<feature type="domain" description="Helicase HerA central" evidence="1">
    <location>
        <begin position="441"/>
        <end position="578"/>
    </location>
</feature>
<dbReference type="Pfam" id="PF19044">
    <property type="entry name" value="P-loop_TraG"/>
    <property type="match status" value="1"/>
</dbReference>
<evidence type="ECO:0000259" key="2">
    <source>
        <dbReference type="Pfam" id="PF19044"/>
    </source>
</evidence>
<evidence type="ECO:0000313" key="4">
    <source>
        <dbReference type="Proteomes" id="UP000292665"/>
    </source>
</evidence>
<dbReference type="Gene3D" id="3.40.50.300">
    <property type="entry name" value="P-loop containing nucleotide triphosphate hydrolases"/>
    <property type="match status" value="1"/>
</dbReference>
<evidence type="ECO:0000313" key="3">
    <source>
        <dbReference type="EMBL" id="RYS80307.1"/>
    </source>
</evidence>
<protein>
    <submittedName>
        <fullName evidence="3">DUF87 domain-containing protein</fullName>
    </submittedName>
</protein>
<dbReference type="NCBIfam" id="NF045971">
    <property type="entry name" value="conju_CD1110"/>
    <property type="match status" value="1"/>
</dbReference>
<dbReference type="PANTHER" id="PTHR30121:SF6">
    <property type="entry name" value="SLR6007 PROTEIN"/>
    <property type="match status" value="1"/>
</dbReference>
<dbReference type="EMBL" id="RCYR01000010">
    <property type="protein sequence ID" value="RYS80307.1"/>
    <property type="molecule type" value="Genomic_DNA"/>
</dbReference>
<dbReference type="SUPFAM" id="SSF52540">
    <property type="entry name" value="P-loop containing nucleoside triphosphate hydrolases"/>
    <property type="match status" value="1"/>
</dbReference>
<comment type="caution">
    <text evidence="3">The sequence shown here is derived from an EMBL/GenBank/DDBJ whole genome shotgun (WGS) entry which is preliminary data.</text>
</comment>
<reference evidence="3 4" key="1">
    <citation type="journal article" date="2019" name="Science, e1252229">
        <title>Invertible promoters mediate bacterial phase variation, antibiotic resistance, and host adaptation in the gut.</title>
        <authorList>
            <person name="Jiang X."/>
            <person name="Hall A.B."/>
            <person name="Arthur T.D."/>
            <person name="Plichta D.R."/>
            <person name="Covington C.T."/>
            <person name="Poyet M."/>
            <person name="Crothers J."/>
            <person name="Moses P.L."/>
            <person name="Tolonen A.C."/>
            <person name="Vlamakis H."/>
            <person name="Alm E.J."/>
            <person name="Xavier R.J."/>
        </authorList>
    </citation>
    <scope>NUCLEOTIDE SEQUENCE [LARGE SCALE GENOMIC DNA]</scope>
    <source>
        <strain evidence="4">aa_0143</strain>
    </source>
</reference>
<dbReference type="Proteomes" id="UP000292665">
    <property type="component" value="Unassembled WGS sequence"/>
</dbReference>
<name>A0A4Q5C6M6_9FIRM</name>
<evidence type="ECO:0000259" key="1">
    <source>
        <dbReference type="Pfam" id="PF01935"/>
    </source>
</evidence>